<comment type="caution">
    <text evidence="13">The sequence shown here is derived from an EMBL/GenBank/DDBJ whole genome shotgun (WGS) entry which is preliminary data.</text>
</comment>
<evidence type="ECO:0000313" key="14">
    <source>
        <dbReference type="Proteomes" id="UP001075354"/>
    </source>
</evidence>
<reference evidence="13" key="1">
    <citation type="submission" date="2022-12" db="EMBL/GenBank/DDBJ databases">
        <title>Chromosome-level genome assembly of the bean flower thrips Megalurothrips usitatus.</title>
        <authorList>
            <person name="Ma L."/>
            <person name="Liu Q."/>
            <person name="Li H."/>
            <person name="Cai W."/>
        </authorList>
    </citation>
    <scope>NUCLEOTIDE SEQUENCE</scope>
    <source>
        <strain evidence="13">Cailab_2022a</strain>
    </source>
</reference>
<evidence type="ECO:0000256" key="11">
    <source>
        <dbReference type="SAM" id="Phobius"/>
    </source>
</evidence>
<keyword evidence="7 11" id="KW-0472">Membrane</keyword>
<dbReference type="EMBL" id="JAPTSV010000003">
    <property type="protein sequence ID" value="KAJ1529635.1"/>
    <property type="molecule type" value="Genomic_DNA"/>
</dbReference>
<evidence type="ECO:0000256" key="6">
    <source>
        <dbReference type="ARBA" id="ARBA00023040"/>
    </source>
</evidence>
<protein>
    <recommendedName>
        <fullName evidence="12">G-protein coupled receptors family 1 profile domain-containing protein</fullName>
    </recommendedName>
</protein>
<dbReference type="AlphaFoldDB" id="A0AAV7Y059"/>
<feature type="domain" description="G-protein coupled receptors family 1 profile" evidence="12">
    <location>
        <begin position="93"/>
        <end position="176"/>
    </location>
</feature>
<evidence type="ECO:0000256" key="5">
    <source>
        <dbReference type="ARBA" id="ARBA00022989"/>
    </source>
</evidence>
<sequence>MANASVNASAVDEHDPVMAGLNGTAAPGVGVGAGVALGAWPSWLANATDEDLFSSTGFPSNDTFEQTSYELPVWRQVLWSVLFAGMVIVAACGNVMVIWIVLAHKRMRTVTNYFLVSLSIADAMVSMLNVTATYVGMLYNNWPFGRLYCKLSQFVAVLSICASVFTLMAISIDRYVGSRALRANSSSRAGEKKTPSDWCFTDGPLCAQQVYLFCQRAYRNSHDRSVMIISVCVCVQIGVLRGSGSPHTREYGGWGGQQVRAGEGHRRPGDGIRSRRCHRCRRGYW</sequence>
<name>A0AAV7Y059_9NEOP</name>
<accession>A0AAV7Y059</accession>
<comment type="subcellular location">
    <subcellularLocation>
        <location evidence="1">Cell membrane</location>
        <topology evidence="1">Multi-pass membrane protein</topology>
    </subcellularLocation>
</comment>
<feature type="transmembrane region" description="Helical" evidence="11">
    <location>
        <begin position="77"/>
        <end position="102"/>
    </location>
</feature>
<evidence type="ECO:0000256" key="2">
    <source>
        <dbReference type="ARBA" id="ARBA00010663"/>
    </source>
</evidence>
<dbReference type="InterPro" id="IPR000276">
    <property type="entry name" value="GPCR_Rhodpsn"/>
</dbReference>
<proteinExistence type="inferred from homology"/>
<dbReference type="InterPro" id="IPR001681">
    <property type="entry name" value="Neurokn_rcpt"/>
</dbReference>
<dbReference type="SUPFAM" id="SSF81321">
    <property type="entry name" value="Family A G protein-coupled receptor-like"/>
    <property type="match status" value="1"/>
</dbReference>
<keyword evidence="14" id="KW-1185">Reference proteome</keyword>
<dbReference type="PANTHER" id="PTHR46925">
    <property type="entry name" value="G-PROTEIN COUPLED RECEPTOR TKR-1-RELATED"/>
    <property type="match status" value="1"/>
</dbReference>
<dbReference type="PRINTS" id="PR00237">
    <property type="entry name" value="GPCRRHODOPSN"/>
</dbReference>
<evidence type="ECO:0000256" key="3">
    <source>
        <dbReference type="ARBA" id="ARBA00022475"/>
    </source>
</evidence>
<feature type="transmembrane region" description="Helical" evidence="11">
    <location>
        <begin position="114"/>
        <end position="139"/>
    </location>
</feature>
<keyword evidence="9" id="KW-0807">Transducer</keyword>
<keyword evidence="3" id="KW-1003">Cell membrane</keyword>
<dbReference type="InterPro" id="IPR017452">
    <property type="entry name" value="GPCR_Rhodpsn_7TM"/>
</dbReference>
<dbReference type="PROSITE" id="PS50262">
    <property type="entry name" value="G_PROTEIN_RECEP_F1_2"/>
    <property type="match status" value="1"/>
</dbReference>
<gene>
    <name evidence="13" type="ORF">ONE63_006399</name>
</gene>
<dbReference type="GO" id="GO:0004995">
    <property type="term" value="F:tachykinin receptor activity"/>
    <property type="evidence" value="ECO:0007669"/>
    <property type="project" value="InterPro"/>
</dbReference>
<evidence type="ECO:0000256" key="1">
    <source>
        <dbReference type="ARBA" id="ARBA00004651"/>
    </source>
</evidence>
<keyword evidence="4 11" id="KW-0812">Transmembrane</keyword>
<keyword evidence="6" id="KW-0297">G-protein coupled receptor</keyword>
<keyword evidence="8" id="KW-0675">Receptor</keyword>
<evidence type="ECO:0000259" key="12">
    <source>
        <dbReference type="PROSITE" id="PS50262"/>
    </source>
</evidence>
<organism evidence="13 14">
    <name type="scientific">Megalurothrips usitatus</name>
    <name type="common">bean blossom thrips</name>
    <dbReference type="NCBI Taxonomy" id="439358"/>
    <lineage>
        <taxon>Eukaryota</taxon>
        <taxon>Metazoa</taxon>
        <taxon>Ecdysozoa</taxon>
        <taxon>Arthropoda</taxon>
        <taxon>Hexapoda</taxon>
        <taxon>Insecta</taxon>
        <taxon>Pterygota</taxon>
        <taxon>Neoptera</taxon>
        <taxon>Paraneoptera</taxon>
        <taxon>Thysanoptera</taxon>
        <taxon>Terebrantia</taxon>
        <taxon>Thripoidea</taxon>
        <taxon>Thripidae</taxon>
        <taxon>Megalurothrips</taxon>
    </lineage>
</organism>
<comment type="similarity">
    <text evidence="2">Belongs to the G-protein coupled receptor 1 family.</text>
</comment>
<evidence type="ECO:0000256" key="7">
    <source>
        <dbReference type="ARBA" id="ARBA00023136"/>
    </source>
</evidence>
<dbReference type="PANTHER" id="PTHR46925:SF2">
    <property type="entry name" value="G-PROTEIN COUPLED RECEPTOR TKR-1-RELATED"/>
    <property type="match status" value="1"/>
</dbReference>
<dbReference type="Gene3D" id="1.20.1070.10">
    <property type="entry name" value="Rhodopsin 7-helix transmembrane proteins"/>
    <property type="match status" value="1"/>
</dbReference>
<evidence type="ECO:0000256" key="10">
    <source>
        <dbReference type="SAM" id="MobiDB-lite"/>
    </source>
</evidence>
<evidence type="ECO:0000313" key="13">
    <source>
        <dbReference type="EMBL" id="KAJ1529635.1"/>
    </source>
</evidence>
<evidence type="ECO:0000256" key="8">
    <source>
        <dbReference type="ARBA" id="ARBA00023170"/>
    </source>
</evidence>
<feature type="transmembrane region" description="Helical" evidence="11">
    <location>
        <begin position="151"/>
        <end position="172"/>
    </location>
</feature>
<dbReference type="Pfam" id="PF00001">
    <property type="entry name" value="7tm_1"/>
    <property type="match status" value="1"/>
</dbReference>
<keyword evidence="5 11" id="KW-1133">Transmembrane helix</keyword>
<evidence type="ECO:0000256" key="9">
    <source>
        <dbReference type="ARBA" id="ARBA00023224"/>
    </source>
</evidence>
<evidence type="ECO:0000256" key="4">
    <source>
        <dbReference type="ARBA" id="ARBA00022692"/>
    </source>
</evidence>
<dbReference type="Proteomes" id="UP001075354">
    <property type="component" value="Chromosome 3"/>
</dbReference>
<feature type="region of interest" description="Disordered" evidence="10">
    <location>
        <begin position="251"/>
        <end position="272"/>
    </location>
</feature>
<feature type="compositionally biased region" description="Basic and acidic residues" evidence="10">
    <location>
        <begin position="262"/>
        <end position="272"/>
    </location>
</feature>
<dbReference type="GO" id="GO:0005886">
    <property type="term" value="C:plasma membrane"/>
    <property type="evidence" value="ECO:0007669"/>
    <property type="project" value="UniProtKB-SubCell"/>
</dbReference>